<evidence type="ECO:0000313" key="3">
    <source>
        <dbReference type="Proteomes" id="UP000295472"/>
    </source>
</evidence>
<dbReference type="Pfam" id="PF05168">
    <property type="entry name" value="HEPN"/>
    <property type="match status" value="1"/>
</dbReference>
<dbReference type="EMBL" id="SOEF01000047">
    <property type="protein sequence ID" value="TDX36564.1"/>
    <property type="molecule type" value="Genomic_DNA"/>
</dbReference>
<sequence>MTKLNQKFPETEIEFKVLMENIDKKLRREEIPMVSRPFHAIGKISEKYSVDLKVNPPNRSPKPGIYYGDDLVIRIMNWYDKRYNKNLKSEFSIGKIIVEIKDDPWLMKLPLLYGKLNFIVSPLKKTFENNDNIHTYNILDSIDNLTDELRNSLNQNEYKNIFKTFLLGWEFYTKITIIENIKFVQEALHDFDAAVFHLINRPKAVGLSKWSSLQAVEKLLKAWLKETAGEFPRTHKLKELAKLSKEQGLKDIPNSLIEEVSCKPGIRYGEKNISIQDALTAHNSSLKIAVIILQSFEAKY</sequence>
<evidence type="ECO:0000259" key="1">
    <source>
        <dbReference type="Pfam" id="PF05168"/>
    </source>
</evidence>
<accession>A0A4R8G531</accession>
<proteinExistence type="predicted"/>
<feature type="domain" description="HEPN" evidence="1">
    <location>
        <begin position="184"/>
        <end position="258"/>
    </location>
</feature>
<protein>
    <submittedName>
        <fullName evidence="2">HEPN domain-containing protein</fullName>
    </submittedName>
</protein>
<dbReference type="GeneID" id="57013888"/>
<organism evidence="2 3">
    <name type="scientific">Halanaerobium congolense</name>
    <dbReference type="NCBI Taxonomy" id="54121"/>
    <lineage>
        <taxon>Bacteria</taxon>
        <taxon>Bacillati</taxon>
        <taxon>Bacillota</taxon>
        <taxon>Clostridia</taxon>
        <taxon>Halanaerobiales</taxon>
        <taxon>Halanaerobiaceae</taxon>
        <taxon>Halanaerobium</taxon>
    </lineage>
</organism>
<dbReference type="InterPro" id="IPR007842">
    <property type="entry name" value="HEPN_dom"/>
</dbReference>
<dbReference type="Proteomes" id="UP000295472">
    <property type="component" value="Unassembled WGS sequence"/>
</dbReference>
<name>A0A4R8G531_9FIRM</name>
<dbReference type="RefSeq" id="WP_134060171.1">
    <property type="nucleotide sequence ID" value="NZ_SOEF01000047.1"/>
</dbReference>
<evidence type="ECO:0000313" key="2">
    <source>
        <dbReference type="EMBL" id="TDX36564.1"/>
    </source>
</evidence>
<comment type="caution">
    <text evidence="2">The sequence shown here is derived from an EMBL/GenBank/DDBJ whole genome shotgun (WGS) entry which is preliminary data.</text>
</comment>
<reference evidence="2 3" key="1">
    <citation type="submission" date="2019-03" db="EMBL/GenBank/DDBJ databases">
        <title>Subsurface microbial communities from deep shales in Ohio and West Virginia, USA.</title>
        <authorList>
            <person name="Wrighton K."/>
        </authorList>
    </citation>
    <scope>NUCLEOTIDE SEQUENCE [LARGE SCALE GENOMIC DNA]</scope>
    <source>
        <strain evidence="2 3">DSMZ 11287</strain>
    </source>
</reference>
<dbReference type="AlphaFoldDB" id="A0A4R8G531"/>
<gene>
    <name evidence="2" type="ORF">C7954_1479</name>
</gene>
<dbReference type="Gene3D" id="1.20.120.330">
    <property type="entry name" value="Nucleotidyltransferases domain 2"/>
    <property type="match status" value="1"/>
</dbReference>
<dbReference type="SUPFAM" id="SSF81593">
    <property type="entry name" value="Nucleotidyltransferase substrate binding subunit/domain"/>
    <property type="match status" value="1"/>
</dbReference>